<sequence length="408" mass="47332">MEDVFVTELKLKKVRHLENLSISLSKETPKHLILTGKNGSGKTSVLNEIKAFFQQIDGKTITNLKSWKKYRSSLTDKQFYSNYDYSMESNKAFNEIKEIISSNNRSQSGIELIFNAKNFIGPFFHENFIFAFFEAKRLSDFRQPSGPKKLDIKDHYGIDEKANIEFVQHLINLRYNYLEAKESGRQKIANNINQWVEGFEASLKEIFSDESLKLVIDSKNFKYDIITKGREVFDLKTLSDGFSAIINIVTELIMRMEKKHSNVYDAQGLVLIDEIETHLHIDLQKKILPFLTSFFPKIQFIVTTHSPFVLTSLADAIIYDLESQEPIEDLSGYSVEAIIEGYFGSDKYSEALKDKVDEYEQLAKKDELSFSEEKRFKSLKKYFDDLSDVFAEELKLKIQQIRMLKPVK</sequence>
<dbReference type="Pfam" id="PF13304">
    <property type="entry name" value="AAA_21"/>
    <property type="match status" value="1"/>
</dbReference>
<organism evidence="2 3">
    <name type="scientific">Haliscomenobacter hydrossis (strain ATCC 27775 / DSM 1100 / LMG 10767 / O)</name>
    <dbReference type="NCBI Taxonomy" id="760192"/>
    <lineage>
        <taxon>Bacteria</taxon>
        <taxon>Pseudomonadati</taxon>
        <taxon>Bacteroidota</taxon>
        <taxon>Saprospiria</taxon>
        <taxon>Saprospirales</taxon>
        <taxon>Haliscomenobacteraceae</taxon>
        <taxon>Haliscomenobacter</taxon>
    </lineage>
</organism>
<protein>
    <submittedName>
        <fullName evidence="2">AAA ATPase</fullName>
    </submittedName>
</protein>
<dbReference type="PANTHER" id="PTHR43581">
    <property type="entry name" value="ATP/GTP PHOSPHATASE"/>
    <property type="match status" value="1"/>
</dbReference>
<dbReference type="eggNOG" id="COG3950">
    <property type="taxonomic scope" value="Bacteria"/>
</dbReference>
<evidence type="ECO:0000313" key="2">
    <source>
        <dbReference type="EMBL" id="AEE48509.1"/>
    </source>
</evidence>
<dbReference type="PANTHER" id="PTHR43581:SF2">
    <property type="entry name" value="EXCINUCLEASE ATPASE SUBUNIT"/>
    <property type="match status" value="1"/>
</dbReference>
<evidence type="ECO:0000259" key="1">
    <source>
        <dbReference type="SMART" id="SM00382"/>
    </source>
</evidence>
<dbReference type="InterPro" id="IPR051396">
    <property type="entry name" value="Bact_Antivir_Def_Nuclease"/>
</dbReference>
<dbReference type="Gene3D" id="3.40.50.300">
    <property type="entry name" value="P-loop containing nucleotide triphosphate hydrolases"/>
    <property type="match status" value="1"/>
</dbReference>
<dbReference type="HOGENOM" id="CLU_033429_0_1_10"/>
<dbReference type="InterPro" id="IPR027417">
    <property type="entry name" value="P-loop_NTPase"/>
</dbReference>
<feature type="domain" description="AAA+ ATPase" evidence="1">
    <location>
        <begin position="28"/>
        <end position="331"/>
    </location>
</feature>
<reference evidence="2 3" key="1">
    <citation type="journal article" date="2011" name="Stand. Genomic Sci.">
        <title>Complete genome sequence of Haliscomenobacter hydrossis type strain (O).</title>
        <authorList>
            <consortium name="US DOE Joint Genome Institute (JGI-PGF)"/>
            <person name="Daligault H."/>
            <person name="Lapidus A."/>
            <person name="Zeytun A."/>
            <person name="Nolan M."/>
            <person name="Lucas S."/>
            <person name="Del Rio T.G."/>
            <person name="Tice H."/>
            <person name="Cheng J.F."/>
            <person name="Tapia R."/>
            <person name="Han C."/>
            <person name="Goodwin L."/>
            <person name="Pitluck S."/>
            <person name="Liolios K."/>
            <person name="Pagani I."/>
            <person name="Ivanova N."/>
            <person name="Huntemann M."/>
            <person name="Mavromatis K."/>
            <person name="Mikhailova N."/>
            <person name="Pati A."/>
            <person name="Chen A."/>
            <person name="Palaniappan K."/>
            <person name="Land M."/>
            <person name="Hauser L."/>
            <person name="Brambilla E.M."/>
            <person name="Rohde M."/>
            <person name="Verbarg S."/>
            <person name="Goker M."/>
            <person name="Bristow J."/>
            <person name="Eisen J.A."/>
            <person name="Markowitz V."/>
            <person name="Hugenholtz P."/>
            <person name="Kyrpides N.C."/>
            <person name="Klenk H.P."/>
            <person name="Woyke T."/>
        </authorList>
    </citation>
    <scope>NUCLEOTIDE SEQUENCE [LARGE SCALE GENOMIC DNA]</scope>
    <source>
        <strain evidence="3">ATCC 27775 / DSM 1100 / LMG 10767 / O</strain>
    </source>
</reference>
<dbReference type="eggNOG" id="COG1195">
    <property type="taxonomic scope" value="Bacteria"/>
</dbReference>
<dbReference type="InterPro" id="IPR003959">
    <property type="entry name" value="ATPase_AAA_core"/>
</dbReference>
<accession>F4L0J7</accession>
<dbReference type="GO" id="GO:0005524">
    <property type="term" value="F:ATP binding"/>
    <property type="evidence" value="ECO:0007669"/>
    <property type="project" value="InterPro"/>
</dbReference>
<dbReference type="GO" id="GO:0016887">
    <property type="term" value="F:ATP hydrolysis activity"/>
    <property type="evidence" value="ECO:0007669"/>
    <property type="project" value="InterPro"/>
</dbReference>
<dbReference type="AlphaFoldDB" id="F4L0J7"/>
<dbReference type="EMBL" id="CP002691">
    <property type="protein sequence ID" value="AEE48509.1"/>
    <property type="molecule type" value="Genomic_DNA"/>
</dbReference>
<name>F4L0J7_HALH1</name>
<reference key="2">
    <citation type="submission" date="2011-04" db="EMBL/GenBank/DDBJ databases">
        <title>Complete sequence of chromosome of Haliscomenobacter hydrossis DSM 1100.</title>
        <authorList>
            <consortium name="US DOE Joint Genome Institute (JGI-PGF)"/>
            <person name="Lucas S."/>
            <person name="Han J."/>
            <person name="Lapidus A."/>
            <person name="Bruce D."/>
            <person name="Goodwin L."/>
            <person name="Pitluck S."/>
            <person name="Peters L."/>
            <person name="Kyrpides N."/>
            <person name="Mavromatis K."/>
            <person name="Ivanova N."/>
            <person name="Ovchinnikova G."/>
            <person name="Pagani I."/>
            <person name="Daligault H."/>
            <person name="Detter J.C."/>
            <person name="Han C."/>
            <person name="Land M."/>
            <person name="Hauser L."/>
            <person name="Markowitz V."/>
            <person name="Cheng J.-F."/>
            <person name="Hugenholtz P."/>
            <person name="Woyke T."/>
            <person name="Wu D."/>
            <person name="Verbarg S."/>
            <person name="Frueling A."/>
            <person name="Brambilla E."/>
            <person name="Klenk H.-P."/>
            <person name="Eisen J.A."/>
        </authorList>
    </citation>
    <scope>NUCLEOTIDE SEQUENCE</scope>
    <source>
        <strain>DSM 1100</strain>
    </source>
</reference>
<dbReference type="OrthoDB" id="9805802at2"/>
<dbReference type="KEGG" id="hhy:Halhy_0600"/>
<dbReference type="Proteomes" id="UP000008461">
    <property type="component" value="Chromosome"/>
</dbReference>
<dbReference type="RefSeq" id="WP_013763073.1">
    <property type="nucleotide sequence ID" value="NC_015510.1"/>
</dbReference>
<evidence type="ECO:0000313" key="3">
    <source>
        <dbReference type="Proteomes" id="UP000008461"/>
    </source>
</evidence>
<gene>
    <name evidence="2" type="ordered locus">Halhy_0600</name>
</gene>
<dbReference type="STRING" id="760192.Halhy_0600"/>
<dbReference type="InterPro" id="IPR003593">
    <property type="entry name" value="AAA+_ATPase"/>
</dbReference>
<proteinExistence type="predicted"/>
<dbReference type="SUPFAM" id="SSF52540">
    <property type="entry name" value="P-loop containing nucleoside triphosphate hydrolases"/>
    <property type="match status" value="1"/>
</dbReference>
<keyword evidence="3" id="KW-1185">Reference proteome</keyword>
<dbReference type="SMART" id="SM00382">
    <property type="entry name" value="AAA"/>
    <property type="match status" value="1"/>
</dbReference>